<dbReference type="EMBL" id="CAJVPQ010002272">
    <property type="protein sequence ID" value="CAG8590317.1"/>
    <property type="molecule type" value="Genomic_DNA"/>
</dbReference>
<dbReference type="Gene3D" id="1.10.630.10">
    <property type="entry name" value="Cytochrome P450"/>
    <property type="match status" value="1"/>
</dbReference>
<dbReference type="Proteomes" id="UP000789570">
    <property type="component" value="Unassembled WGS sequence"/>
</dbReference>
<accession>A0A9N9GBF2</accession>
<dbReference type="GO" id="GO:0004497">
    <property type="term" value="F:monooxygenase activity"/>
    <property type="evidence" value="ECO:0007669"/>
    <property type="project" value="InterPro"/>
</dbReference>
<sequence>MLIFLTLCIIYTSYFYFSYFTRENPLPGPVPLPIIGNILDKGFDDFVDYTERMRKKYGDMFEIYFGQNRYIMLSKFEYMQNMFDYSLNSKYLRRIPYFPGLEELNIAGKGIALNHNVNVWKYNRHFISRALLTPSFSKSAVIWTQNLVEEMMGFWEDGSNNDGCFETDIVEWCHRFTTDSITHFTTGMRIHAIEAHYNELLASQNRKPKVPSKNDLRDASRFFKSIKTFIVGIYFFIIVPPLVRKCLPILGNASKYHLKNRDWLYDFVDKIIKQRRKEIEYTPRNEPLRFDMLTSMITANTDRDICEIKMVDEEHTQPMNDEIIRGILWETMVGGIDTTANMFSFIVYYLAYHPEVLKRLRVELDAFFEKMGDRRLDLESLSDLIYTDAIIKEAFRIFTPAPYTARNSTAEDIVAGRVWPEGTQYIINIHGVNHNEDYWDEPEKFNPDRYLDMKISSPHIIFGGGRRTLSYRT</sequence>
<comment type="caution">
    <text evidence="1">The sequence shown here is derived from an EMBL/GenBank/DDBJ whole genome shotgun (WGS) entry which is preliminary data.</text>
</comment>
<dbReference type="InterPro" id="IPR036396">
    <property type="entry name" value="Cyt_P450_sf"/>
</dbReference>
<organism evidence="1 2">
    <name type="scientific">Funneliformis caledonium</name>
    <dbReference type="NCBI Taxonomy" id="1117310"/>
    <lineage>
        <taxon>Eukaryota</taxon>
        <taxon>Fungi</taxon>
        <taxon>Fungi incertae sedis</taxon>
        <taxon>Mucoromycota</taxon>
        <taxon>Glomeromycotina</taxon>
        <taxon>Glomeromycetes</taxon>
        <taxon>Glomerales</taxon>
        <taxon>Glomeraceae</taxon>
        <taxon>Funneliformis</taxon>
    </lineage>
</organism>
<dbReference type="GO" id="GO:0020037">
    <property type="term" value="F:heme binding"/>
    <property type="evidence" value="ECO:0007669"/>
    <property type="project" value="InterPro"/>
</dbReference>
<name>A0A9N9GBF2_9GLOM</name>
<protein>
    <submittedName>
        <fullName evidence="1">4822_t:CDS:1</fullName>
    </submittedName>
</protein>
<evidence type="ECO:0000313" key="1">
    <source>
        <dbReference type="EMBL" id="CAG8590317.1"/>
    </source>
</evidence>
<keyword evidence="2" id="KW-1185">Reference proteome</keyword>
<dbReference type="InterPro" id="IPR002401">
    <property type="entry name" value="Cyt_P450_E_grp-I"/>
</dbReference>
<dbReference type="SUPFAM" id="SSF48264">
    <property type="entry name" value="Cytochrome P450"/>
    <property type="match status" value="1"/>
</dbReference>
<dbReference type="Pfam" id="PF00067">
    <property type="entry name" value="p450"/>
    <property type="match status" value="1"/>
</dbReference>
<proteinExistence type="predicted"/>
<dbReference type="PANTHER" id="PTHR24301:SF2">
    <property type="entry name" value="THROMBOXANE-A SYNTHASE"/>
    <property type="match status" value="1"/>
</dbReference>
<evidence type="ECO:0000313" key="2">
    <source>
        <dbReference type="Proteomes" id="UP000789570"/>
    </source>
</evidence>
<dbReference type="InterPro" id="IPR001128">
    <property type="entry name" value="Cyt_P450"/>
</dbReference>
<dbReference type="GO" id="GO:0005506">
    <property type="term" value="F:iron ion binding"/>
    <property type="evidence" value="ECO:0007669"/>
    <property type="project" value="InterPro"/>
</dbReference>
<dbReference type="CDD" id="cd00302">
    <property type="entry name" value="cytochrome_P450"/>
    <property type="match status" value="1"/>
</dbReference>
<gene>
    <name evidence="1" type="ORF">FCALED_LOCUS8059</name>
</gene>
<reference evidence="1" key="1">
    <citation type="submission" date="2021-06" db="EMBL/GenBank/DDBJ databases">
        <authorList>
            <person name="Kallberg Y."/>
            <person name="Tangrot J."/>
            <person name="Rosling A."/>
        </authorList>
    </citation>
    <scope>NUCLEOTIDE SEQUENCE</scope>
    <source>
        <strain evidence="1">UK204</strain>
    </source>
</reference>
<dbReference type="OrthoDB" id="1470350at2759"/>
<dbReference type="AlphaFoldDB" id="A0A9N9GBF2"/>
<dbReference type="GO" id="GO:0016705">
    <property type="term" value="F:oxidoreductase activity, acting on paired donors, with incorporation or reduction of molecular oxygen"/>
    <property type="evidence" value="ECO:0007669"/>
    <property type="project" value="InterPro"/>
</dbReference>
<dbReference type="PRINTS" id="PR00463">
    <property type="entry name" value="EP450I"/>
</dbReference>
<dbReference type="PANTHER" id="PTHR24301">
    <property type="entry name" value="THROMBOXANE-A SYNTHASE"/>
    <property type="match status" value="1"/>
</dbReference>